<protein>
    <recommendedName>
        <fullName evidence="3">Butirosin biosynthesis protein H N-terminal domain-containing protein</fullName>
    </recommendedName>
</protein>
<accession>A0ABW0W1T3</accession>
<proteinExistence type="predicted"/>
<dbReference type="RefSeq" id="WP_379189568.1">
    <property type="nucleotide sequence ID" value="NZ_JBHSOW010000065.1"/>
</dbReference>
<sequence>MKQVILPYSETYHEVRSWNTAVDSLYNMLRYTDRKLSFAMVAGLTGQAFRLQIIPETVHIAGPTAYSFGDVMVRGLSSIGIKAEFIDALTPSIGPNANLIEPSLLQKDAMGKREIHHALPDALAFIHCALDRGYPVLAWDIFFPEFGLLYGYDDNQKLLYAYECGRLDTLVYENLGRSVLEEIYVLALDEVFEITLQDQLRQALLMIVDHYEGREFNTPSESVKGLKAYEVWCDAFRGGNIEPNGNAYNIAVVMDGRKQASEFLLEMTRSWPQLEETDLRVRSLLGEAAELYEEITRHFNELHQQFPFPIGGEPNEPANARRSIVLLETIKTKETEAVQILREILERLAS</sequence>
<dbReference type="Proteomes" id="UP001596047">
    <property type="component" value="Unassembled WGS sequence"/>
</dbReference>
<reference evidence="2" key="1">
    <citation type="journal article" date="2019" name="Int. J. Syst. Evol. Microbiol.">
        <title>The Global Catalogue of Microorganisms (GCM) 10K type strain sequencing project: providing services to taxonomists for standard genome sequencing and annotation.</title>
        <authorList>
            <consortium name="The Broad Institute Genomics Platform"/>
            <consortium name="The Broad Institute Genome Sequencing Center for Infectious Disease"/>
            <person name="Wu L."/>
            <person name="Ma J."/>
        </authorList>
    </citation>
    <scope>NUCLEOTIDE SEQUENCE [LARGE SCALE GENOMIC DNA]</scope>
    <source>
        <strain evidence="2">CGMCC 1.3240</strain>
    </source>
</reference>
<evidence type="ECO:0000313" key="2">
    <source>
        <dbReference type="Proteomes" id="UP001596047"/>
    </source>
</evidence>
<name>A0ABW0W1T3_9BACL</name>
<organism evidence="1 2">
    <name type="scientific">Paenibacillus solisilvae</name>
    <dbReference type="NCBI Taxonomy" id="2486751"/>
    <lineage>
        <taxon>Bacteria</taxon>
        <taxon>Bacillati</taxon>
        <taxon>Bacillota</taxon>
        <taxon>Bacilli</taxon>
        <taxon>Bacillales</taxon>
        <taxon>Paenibacillaceae</taxon>
        <taxon>Paenibacillus</taxon>
    </lineage>
</organism>
<evidence type="ECO:0000313" key="1">
    <source>
        <dbReference type="EMBL" id="MFC5650979.1"/>
    </source>
</evidence>
<dbReference type="EMBL" id="JBHSOW010000065">
    <property type="protein sequence ID" value="MFC5650979.1"/>
    <property type="molecule type" value="Genomic_DNA"/>
</dbReference>
<comment type="caution">
    <text evidence="1">The sequence shown here is derived from an EMBL/GenBank/DDBJ whole genome shotgun (WGS) entry which is preliminary data.</text>
</comment>
<evidence type="ECO:0008006" key="3">
    <source>
        <dbReference type="Google" id="ProtNLM"/>
    </source>
</evidence>
<keyword evidence="2" id="KW-1185">Reference proteome</keyword>
<gene>
    <name evidence="1" type="ORF">ACFPYJ_18060</name>
</gene>